<organism evidence="3 4">
    <name type="scientific">Tetraparma gracilis</name>
    <dbReference type="NCBI Taxonomy" id="2962635"/>
    <lineage>
        <taxon>Eukaryota</taxon>
        <taxon>Sar</taxon>
        <taxon>Stramenopiles</taxon>
        <taxon>Ochrophyta</taxon>
        <taxon>Bolidophyceae</taxon>
        <taxon>Parmales</taxon>
        <taxon>Triparmaceae</taxon>
        <taxon>Tetraparma</taxon>
    </lineage>
</organism>
<name>A0ABQ6M9A4_9STRA</name>
<keyword evidence="4" id="KW-1185">Reference proteome</keyword>
<sequence>MPSPATPRSPAAPVGPVTLYGRVFVPGNSLHQLHDLASPSSACSPSSSSSSPSPSPHPPLHASVSLGGAWKDLQMKNLAEKREKESLLARTAAAELSSERLMMQNEDLVSCTVRGEYELSKLRCYDLQLENKLDDALLETDSLRTMHAKAVSELEQLRSDKTALQARLQAVSCVMEKNTERKSGVDRDLVEKQDELDVAQLELTRAKAVMKKQHAALEEERKKSSL</sequence>
<comment type="caution">
    <text evidence="3">The sequence shown here is derived from an EMBL/GenBank/DDBJ whole genome shotgun (WGS) entry which is preliminary data.</text>
</comment>
<dbReference type="EMBL" id="BRYB01002582">
    <property type="protein sequence ID" value="GMI22082.1"/>
    <property type="molecule type" value="Genomic_DNA"/>
</dbReference>
<feature type="region of interest" description="Disordered" evidence="2">
    <location>
        <begin position="35"/>
        <end position="64"/>
    </location>
</feature>
<protein>
    <submittedName>
        <fullName evidence="3">Uncharacterized protein</fullName>
    </submittedName>
</protein>
<feature type="compositionally biased region" description="Low complexity" evidence="2">
    <location>
        <begin position="36"/>
        <end position="52"/>
    </location>
</feature>
<feature type="coiled-coil region" evidence="1">
    <location>
        <begin position="147"/>
        <end position="209"/>
    </location>
</feature>
<gene>
    <name evidence="3" type="ORF">TeGR_g6248</name>
</gene>
<evidence type="ECO:0000313" key="4">
    <source>
        <dbReference type="Proteomes" id="UP001165060"/>
    </source>
</evidence>
<keyword evidence="1" id="KW-0175">Coiled coil</keyword>
<proteinExistence type="predicted"/>
<evidence type="ECO:0000256" key="1">
    <source>
        <dbReference type="SAM" id="Coils"/>
    </source>
</evidence>
<evidence type="ECO:0000313" key="3">
    <source>
        <dbReference type="EMBL" id="GMI22082.1"/>
    </source>
</evidence>
<evidence type="ECO:0000256" key="2">
    <source>
        <dbReference type="SAM" id="MobiDB-lite"/>
    </source>
</evidence>
<dbReference type="Proteomes" id="UP001165060">
    <property type="component" value="Unassembled WGS sequence"/>
</dbReference>
<accession>A0ABQ6M9A4</accession>
<reference evidence="3 4" key="1">
    <citation type="journal article" date="2023" name="Commun. Biol.">
        <title>Genome analysis of Parmales, the sister group of diatoms, reveals the evolutionary specialization of diatoms from phago-mixotrophs to photoautotrophs.</title>
        <authorList>
            <person name="Ban H."/>
            <person name="Sato S."/>
            <person name="Yoshikawa S."/>
            <person name="Yamada K."/>
            <person name="Nakamura Y."/>
            <person name="Ichinomiya M."/>
            <person name="Sato N."/>
            <person name="Blanc-Mathieu R."/>
            <person name="Endo H."/>
            <person name="Kuwata A."/>
            <person name="Ogata H."/>
        </authorList>
    </citation>
    <scope>NUCLEOTIDE SEQUENCE [LARGE SCALE GENOMIC DNA]</scope>
</reference>